<evidence type="ECO:0000259" key="6">
    <source>
        <dbReference type="Pfam" id="PF22770"/>
    </source>
</evidence>
<dbReference type="GO" id="GO:0000171">
    <property type="term" value="F:ribonuclease MRP activity"/>
    <property type="evidence" value="ECO:0007669"/>
    <property type="project" value="EnsemblFungi"/>
</dbReference>
<evidence type="ECO:0000256" key="1">
    <source>
        <dbReference type="ARBA" id="ARBA00004123"/>
    </source>
</evidence>
<dbReference type="GO" id="GO:0005697">
    <property type="term" value="C:telomerase holoenzyme complex"/>
    <property type="evidence" value="ECO:0007669"/>
    <property type="project" value="EnsemblFungi"/>
</dbReference>
<gene>
    <name evidence="7" type="ordered locus">DEHA2A07876g</name>
</gene>
<feature type="domain" description="POPLD" evidence="5">
    <location>
        <begin position="496"/>
        <end position="589"/>
    </location>
</feature>
<dbReference type="PANTHER" id="PTHR22731">
    <property type="entry name" value="RIBONUCLEASES P/MRP PROTEIN SUBUNIT POP1"/>
    <property type="match status" value="1"/>
</dbReference>
<dbReference type="VEuPathDB" id="FungiDB:DEHA2A07876g"/>
<protein>
    <submittedName>
        <fullName evidence="7">DEHA2A07876p</fullName>
    </submittedName>
</protein>
<evidence type="ECO:0000259" key="5">
    <source>
        <dbReference type="Pfam" id="PF08170"/>
    </source>
</evidence>
<evidence type="ECO:0000313" key="7">
    <source>
        <dbReference type="EMBL" id="CAG84629.2"/>
    </source>
</evidence>
<accession>Q6BYP6</accession>
<dbReference type="Pfam" id="PF22770">
    <property type="entry name" value="POP1_C"/>
    <property type="match status" value="1"/>
</dbReference>
<dbReference type="GeneID" id="2899648"/>
<dbReference type="KEGG" id="dha:DEHA2A07876g"/>
<feature type="domain" description="Pop1 N-terminal" evidence="4">
    <location>
        <begin position="39"/>
        <end position="262"/>
    </location>
</feature>
<comment type="subcellular location">
    <subcellularLocation>
        <location evidence="1">Nucleus</location>
    </subcellularLocation>
</comment>
<dbReference type="GO" id="GO:0004526">
    <property type="term" value="F:ribonuclease P activity"/>
    <property type="evidence" value="ECO:0007669"/>
    <property type="project" value="EnsemblFungi"/>
</dbReference>
<dbReference type="GO" id="GO:0001682">
    <property type="term" value="P:tRNA 5'-leader removal"/>
    <property type="evidence" value="ECO:0007669"/>
    <property type="project" value="EnsemblFungi"/>
</dbReference>
<feature type="domain" description="POP1 C-terminal" evidence="6">
    <location>
        <begin position="717"/>
        <end position="768"/>
    </location>
</feature>
<dbReference type="Pfam" id="PF08170">
    <property type="entry name" value="POPLD"/>
    <property type="match status" value="1"/>
</dbReference>
<keyword evidence="8" id="KW-1185">Reference proteome</keyword>
<dbReference type="InterPro" id="IPR012590">
    <property type="entry name" value="POPLD_dom"/>
</dbReference>
<dbReference type="Proteomes" id="UP000000599">
    <property type="component" value="Chromosome A"/>
</dbReference>
<dbReference type="GO" id="GO:0000172">
    <property type="term" value="C:ribonuclease MRP complex"/>
    <property type="evidence" value="ECO:0007669"/>
    <property type="project" value="EnsemblFungi"/>
</dbReference>
<dbReference type="GO" id="GO:0034965">
    <property type="term" value="P:intronic box C/D snoRNA processing"/>
    <property type="evidence" value="ECO:0007669"/>
    <property type="project" value="EnsemblFungi"/>
</dbReference>
<dbReference type="InterPro" id="IPR055079">
    <property type="entry name" value="POP1_C"/>
</dbReference>
<dbReference type="InterPro" id="IPR009723">
    <property type="entry name" value="Pop1_N"/>
</dbReference>
<dbReference type="STRING" id="284592.Q6BYP6"/>
<dbReference type="GO" id="GO:0000460">
    <property type="term" value="P:maturation of 5.8S rRNA"/>
    <property type="evidence" value="ECO:0007669"/>
    <property type="project" value="EnsemblFungi"/>
</dbReference>
<dbReference type="GO" id="GO:0005655">
    <property type="term" value="C:nucleolar ribonuclease P complex"/>
    <property type="evidence" value="ECO:0007669"/>
    <property type="project" value="EnsemblFungi"/>
</dbReference>
<evidence type="ECO:0000256" key="3">
    <source>
        <dbReference type="ARBA" id="ARBA00023242"/>
    </source>
</evidence>
<dbReference type="RefSeq" id="XP_456673.2">
    <property type="nucleotide sequence ID" value="XM_456673.1"/>
</dbReference>
<dbReference type="eggNOG" id="KOG3322">
    <property type="taxonomic scope" value="Eukaryota"/>
</dbReference>
<name>Q6BYP6_DEBHA</name>
<dbReference type="GO" id="GO:0003723">
    <property type="term" value="F:RNA binding"/>
    <property type="evidence" value="ECO:0007669"/>
    <property type="project" value="EnsemblFungi"/>
</dbReference>
<dbReference type="Pfam" id="PF06978">
    <property type="entry name" value="POP1_N"/>
    <property type="match status" value="1"/>
</dbReference>
<dbReference type="InParanoid" id="Q6BYP6"/>
<proteinExistence type="predicted"/>
<dbReference type="SUPFAM" id="SSF103025">
    <property type="entry name" value="Folate-binding domain"/>
    <property type="match status" value="1"/>
</dbReference>
<dbReference type="GO" id="GO:0000294">
    <property type="term" value="P:nuclear-transcribed mRNA catabolic process, RNase MRP-dependent"/>
    <property type="evidence" value="ECO:0007669"/>
    <property type="project" value="EnsemblFungi"/>
</dbReference>
<organism evidence="7 8">
    <name type="scientific">Debaryomyces hansenii (strain ATCC 36239 / CBS 767 / BCRC 21394 / JCM 1990 / NBRC 0083 / IGC 2968)</name>
    <name type="common">Yeast</name>
    <name type="synonym">Torulaspora hansenii</name>
    <dbReference type="NCBI Taxonomy" id="284592"/>
    <lineage>
        <taxon>Eukaryota</taxon>
        <taxon>Fungi</taxon>
        <taxon>Dikarya</taxon>
        <taxon>Ascomycota</taxon>
        <taxon>Saccharomycotina</taxon>
        <taxon>Pichiomycetes</taxon>
        <taxon>Debaryomycetaceae</taxon>
        <taxon>Debaryomyces</taxon>
    </lineage>
</organism>
<dbReference type="InterPro" id="IPR039182">
    <property type="entry name" value="Pop1"/>
</dbReference>
<evidence type="ECO:0000259" key="4">
    <source>
        <dbReference type="Pfam" id="PF06978"/>
    </source>
</evidence>
<dbReference type="EMBL" id="CR382133">
    <property type="protein sequence ID" value="CAG84629.2"/>
    <property type="molecule type" value="Genomic_DNA"/>
</dbReference>
<keyword evidence="3" id="KW-0539">Nucleus</keyword>
<sequence length="768" mass="88579">MPPKPNISNKKAKLYNSRSIRAELTDPSFNEGKLSVPDFLSSRNFEIKSFELSQLNSKYASSTRCFQSLPRKLRRRTASHNVKRIPKRLRNRALREMQNSINGLPPKKKHLRGRELYRLKMSKRLLKLASRIKSLRSIPSEDIQNKPLKLRQKLKILDEQIKSLCKNTAKPTLNNKMGSYDNTGINAFASKPRGNLKYAKRQNNFVWIPTHVWHAKRFHMIKKWGYQIPLEPTQKCFKSTNRASRNETIIYDTSYYDCLIVETVNSAEANTFLNIITKLKGDIPKKILSGHKCYDDWLFKDGKRIGMGLVFSVEDLNKILIRVHPSLYDEFFEYVKSLLKVSETGNNVFDCRYSLGSIELNGPKSVNSLSKVLHLNSSDPITKNWFELAKLNDPNSVPNGTTFSFNIKDPRFFKSPTNVPYNTDVVNFNDLIVRLSQERTIDIDTLDVLLDNGKRNNTYCDQLSTKEISREFQKDKVVQKMHEFPVLITKLKSSNNWTLICPWYWTLPIWLKLNQIHHISTGGIKQLHQINFEHCRASYPIDFQFLKEGYLENKFKSTIAEAQYAKKPKSKRPKYEISEGIISPFGCDWDFLQKMIFASSLSNNSTLCTKNQFGNFDENLIRKVESVNDVIALVKQCQSNDQIPIELYDKHNPQHIKFINKSSFEHMDEFPKVPVLQINLQIQGRGSIQDNSRIYRIPSETRNQYLRGTFDHCPPPTDLIGFVTSGSYNLNLGFASGIGCIVASHKDELVLVRNVGSSLTRLAKWSII</sequence>
<evidence type="ECO:0000256" key="2">
    <source>
        <dbReference type="ARBA" id="ARBA00022694"/>
    </source>
</evidence>
<dbReference type="PANTHER" id="PTHR22731:SF3">
    <property type="entry name" value="RIBONUCLEASES P_MRP PROTEIN SUBUNIT POP1"/>
    <property type="match status" value="1"/>
</dbReference>
<evidence type="ECO:0000313" key="8">
    <source>
        <dbReference type="Proteomes" id="UP000000599"/>
    </source>
</evidence>
<reference evidence="7 8" key="1">
    <citation type="journal article" date="2004" name="Nature">
        <title>Genome evolution in yeasts.</title>
        <authorList>
            <consortium name="Genolevures"/>
            <person name="Dujon B."/>
            <person name="Sherman D."/>
            <person name="Fischer G."/>
            <person name="Durrens P."/>
            <person name="Casaregola S."/>
            <person name="Lafontaine I."/>
            <person name="de Montigny J."/>
            <person name="Marck C."/>
            <person name="Neuveglise C."/>
            <person name="Talla E."/>
            <person name="Goffard N."/>
            <person name="Frangeul L."/>
            <person name="Aigle M."/>
            <person name="Anthouard V."/>
            <person name="Babour A."/>
            <person name="Barbe V."/>
            <person name="Barnay S."/>
            <person name="Blanchin S."/>
            <person name="Beckerich J.M."/>
            <person name="Beyne E."/>
            <person name="Bleykasten C."/>
            <person name="Boisrame A."/>
            <person name="Boyer J."/>
            <person name="Cattolico L."/>
            <person name="Confanioleri F."/>
            <person name="de Daruvar A."/>
            <person name="Despons L."/>
            <person name="Fabre E."/>
            <person name="Fairhead C."/>
            <person name="Ferry-Dumazet H."/>
            <person name="Groppi A."/>
            <person name="Hantraye F."/>
            <person name="Hennequin C."/>
            <person name="Jauniaux N."/>
            <person name="Joyet P."/>
            <person name="Kachouri R."/>
            <person name="Kerrest A."/>
            <person name="Koszul R."/>
            <person name="Lemaire M."/>
            <person name="Lesur I."/>
            <person name="Ma L."/>
            <person name="Muller H."/>
            <person name="Nicaud J.M."/>
            <person name="Nikolski M."/>
            <person name="Oztas S."/>
            <person name="Ozier-Kalogeropoulos O."/>
            <person name="Pellenz S."/>
            <person name="Potier S."/>
            <person name="Richard G.F."/>
            <person name="Straub M.L."/>
            <person name="Suleau A."/>
            <person name="Swennene D."/>
            <person name="Tekaia F."/>
            <person name="Wesolowski-Louvel M."/>
            <person name="Westhof E."/>
            <person name="Wirth B."/>
            <person name="Zeniou-Meyer M."/>
            <person name="Zivanovic I."/>
            <person name="Bolotin-Fukuhara M."/>
            <person name="Thierry A."/>
            <person name="Bouchier C."/>
            <person name="Caudron B."/>
            <person name="Scarpelli C."/>
            <person name="Gaillardin C."/>
            <person name="Weissenbach J."/>
            <person name="Wincker P."/>
            <person name="Souciet J.L."/>
        </authorList>
    </citation>
    <scope>NUCLEOTIDE SEQUENCE [LARGE SCALE GENOMIC DNA]</scope>
    <source>
        <strain evidence="8">ATCC 36239 / CBS 767 / BCRC 21394 / JCM 1990 / NBRC 0083 / IGC 2968</strain>
    </source>
</reference>
<keyword evidence="2" id="KW-0819">tRNA processing</keyword>
<dbReference type="OMA" id="WNAKRSH"/>
<dbReference type="AlphaFoldDB" id="Q6BYP6"/>
<dbReference type="HOGENOM" id="CLU_007205_0_1_1"/>
<dbReference type="FunCoup" id="Q6BYP6">
    <property type="interactions" value="133"/>
</dbReference>
<dbReference type="OrthoDB" id="442863at2759"/>